<sequence>KPEEKGGHTLKQQIQEFKFKIPIPLHTPSLSLSDTRTLEKEQLIGIYSNTTEHKLREISKVTYRRSTQKNDSQNKHGRDIL</sequence>
<protein>
    <submittedName>
        <fullName evidence="1">Uncharacterized protein</fullName>
    </submittedName>
</protein>
<name>A0A4Y7K6M3_PAPSO</name>
<evidence type="ECO:0000313" key="1">
    <source>
        <dbReference type="EMBL" id="RZC67990.1"/>
    </source>
</evidence>
<gene>
    <name evidence="1" type="ORF">C5167_011676</name>
</gene>
<dbReference type="EMBL" id="CM010720">
    <property type="protein sequence ID" value="RZC67990.1"/>
    <property type="molecule type" value="Genomic_DNA"/>
</dbReference>
<reference evidence="1 2" key="1">
    <citation type="journal article" date="2018" name="Science">
        <title>The opium poppy genome and morphinan production.</title>
        <authorList>
            <person name="Guo L."/>
            <person name="Winzer T."/>
            <person name="Yang X."/>
            <person name="Li Y."/>
            <person name="Ning Z."/>
            <person name="He Z."/>
            <person name="Teodor R."/>
            <person name="Lu Y."/>
            <person name="Bowser T.A."/>
            <person name="Graham I.A."/>
            <person name="Ye K."/>
        </authorList>
    </citation>
    <scope>NUCLEOTIDE SEQUENCE [LARGE SCALE GENOMIC DNA]</scope>
    <source>
        <strain evidence="2">cv. HN1</strain>
        <tissue evidence="1">Leaves</tissue>
    </source>
</reference>
<dbReference type="Gramene" id="RZC67990">
    <property type="protein sequence ID" value="RZC67990"/>
    <property type="gene ID" value="C5167_011676"/>
</dbReference>
<dbReference type="Proteomes" id="UP000316621">
    <property type="component" value="Chromosome 6"/>
</dbReference>
<organism evidence="1 2">
    <name type="scientific">Papaver somniferum</name>
    <name type="common">Opium poppy</name>
    <dbReference type="NCBI Taxonomy" id="3469"/>
    <lineage>
        <taxon>Eukaryota</taxon>
        <taxon>Viridiplantae</taxon>
        <taxon>Streptophyta</taxon>
        <taxon>Embryophyta</taxon>
        <taxon>Tracheophyta</taxon>
        <taxon>Spermatophyta</taxon>
        <taxon>Magnoliopsida</taxon>
        <taxon>Ranunculales</taxon>
        <taxon>Papaveraceae</taxon>
        <taxon>Papaveroideae</taxon>
        <taxon>Papaver</taxon>
    </lineage>
</organism>
<dbReference type="AlphaFoldDB" id="A0A4Y7K6M3"/>
<feature type="non-terminal residue" evidence="1">
    <location>
        <position position="1"/>
    </location>
</feature>
<proteinExistence type="predicted"/>
<accession>A0A4Y7K6M3</accession>
<keyword evidence="2" id="KW-1185">Reference proteome</keyword>
<evidence type="ECO:0000313" key="2">
    <source>
        <dbReference type="Proteomes" id="UP000316621"/>
    </source>
</evidence>